<protein>
    <submittedName>
        <fullName evidence="3">Uncharacterized protein</fullName>
    </submittedName>
</protein>
<accession>A0A6A5U543</accession>
<dbReference type="OrthoDB" id="3794517at2759"/>
<dbReference type="CDD" id="cd12087">
    <property type="entry name" value="TM_EGFR-like"/>
    <property type="match status" value="1"/>
</dbReference>
<evidence type="ECO:0000313" key="4">
    <source>
        <dbReference type="Proteomes" id="UP000800035"/>
    </source>
</evidence>
<keyword evidence="2" id="KW-0472">Membrane</keyword>
<evidence type="ECO:0000256" key="2">
    <source>
        <dbReference type="SAM" id="Phobius"/>
    </source>
</evidence>
<organism evidence="3 4">
    <name type="scientific">Byssothecium circinans</name>
    <dbReference type="NCBI Taxonomy" id="147558"/>
    <lineage>
        <taxon>Eukaryota</taxon>
        <taxon>Fungi</taxon>
        <taxon>Dikarya</taxon>
        <taxon>Ascomycota</taxon>
        <taxon>Pezizomycotina</taxon>
        <taxon>Dothideomycetes</taxon>
        <taxon>Pleosporomycetidae</taxon>
        <taxon>Pleosporales</taxon>
        <taxon>Massarineae</taxon>
        <taxon>Massarinaceae</taxon>
        <taxon>Byssothecium</taxon>
    </lineage>
</organism>
<feature type="transmembrane region" description="Helical" evidence="2">
    <location>
        <begin position="168"/>
        <end position="192"/>
    </location>
</feature>
<evidence type="ECO:0000313" key="3">
    <source>
        <dbReference type="EMBL" id="KAF1960001.1"/>
    </source>
</evidence>
<dbReference type="AlphaFoldDB" id="A0A6A5U543"/>
<sequence length="299" mass="31353">MMLSRRSVAPALGLLSTVSAMKTSIFIDQISAYSKLPGCAQDQLSAIIRAQASGCGDNQQLTSYSCFCIDQSTNRMMASIISTAVQSSCAAGITATASLSNPLPQVTSAIDVFNSYCARTTELSLYQNPVTTGPVTVTVAPNSTPSIASATSTPISSSNSNSSNTVPVAAIAAPVVIGILAIATVAGFFFWLRRRRAAQENSTIELSGSQNFTQNNPPSYALGGVATHEHYGSTRELRSHTPVAQEVGSDIMKYRHELGNQETVEPVELYASETKGGVKSGLEGHGEKGGTKGWAIGKH</sequence>
<keyword evidence="2" id="KW-0812">Transmembrane</keyword>
<reference evidence="3" key="1">
    <citation type="journal article" date="2020" name="Stud. Mycol.">
        <title>101 Dothideomycetes genomes: a test case for predicting lifestyles and emergence of pathogens.</title>
        <authorList>
            <person name="Haridas S."/>
            <person name="Albert R."/>
            <person name="Binder M."/>
            <person name="Bloem J."/>
            <person name="Labutti K."/>
            <person name="Salamov A."/>
            <person name="Andreopoulos B."/>
            <person name="Baker S."/>
            <person name="Barry K."/>
            <person name="Bills G."/>
            <person name="Bluhm B."/>
            <person name="Cannon C."/>
            <person name="Castanera R."/>
            <person name="Culley D."/>
            <person name="Daum C."/>
            <person name="Ezra D."/>
            <person name="Gonzalez J."/>
            <person name="Henrissat B."/>
            <person name="Kuo A."/>
            <person name="Liang C."/>
            <person name="Lipzen A."/>
            <person name="Lutzoni F."/>
            <person name="Magnuson J."/>
            <person name="Mondo S."/>
            <person name="Nolan M."/>
            <person name="Ohm R."/>
            <person name="Pangilinan J."/>
            <person name="Park H.-J."/>
            <person name="Ramirez L."/>
            <person name="Alfaro M."/>
            <person name="Sun H."/>
            <person name="Tritt A."/>
            <person name="Yoshinaga Y."/>
            <person name="Zwiers L.-H."/>
            <person name="Turgeon B."/>
            <person name="Goodwin S."/>
            <person name="Spatafora J."/>
            <person name="Crous P."/>
            <person name="Grigoriev I."/>
        </authorList>
    </citation>
    <scope>NUCLEOTIDE SEQUENCE</scope>
    <source>
        <strain evidence="3">CBS 675.92</strain>
    </source>
</reference>
<keyword evidence="2" id="KW-1133">Transmembrane helix</keyword>
<dbReference type="EMBL" id="ML976983">
    <property type="protein sequence ID" value="KAF1960001.1"/>
    <property type="molecule type" value="Genomic_DNA"/>
</dbReference>
<feature type="region of interest" description="Disordered" evidence="1">
    <location>
        <begin position="275"/>
        <end position="299"/>
    </location>
</feature>
<gene>
    <name evidence="3" type="ORF">CC80DRAFT_501292</name>
</gene>
<dbReference type="Proteomes" id="UP000800035">
    <property type="component" value="Unassembled WGS sequence"/>
</dbReference>
<proteinExistence type="predicted"/>
<name>A0A6A5U543_9PLEO</name>
<keyword evidence="4" id="KW-1185">Reference proteome</keyword>
<evidence type="ECO:0000256" key="1">
    <source>
        <dbReference type="SAM" id="MobiDB-lite"/>
    </source>
</evidence>